<dbReference type="InterPro" id="IPR032387">
    <property type="entry name" value="ACAS_N"/>
</dbReference>
<reference evidence="8 9" key="1">
    <citation type="submission" date="2016-10" db="EMBL/GenBank/DDBJ databases">
        <authorList>
            <person name="de Groot N.N."/>
        </authorList>
    </citation>
    <scope>NUCLEOTIDE SEQUENCE [LARGE SCALE GENOMIC DNA]</scope>
    <source>
        <strain evidence="8 9">CGMCC 1.6291</strain>
    </source>
</reference>
<evidence type="ECO:0000259" key="7">
    <source>
        <dbReference type="Pfam" id="PF16177"/>
    </source>
</evidence>
<dbReference type="NCBIfam" id="NF002937">
    <property type="entry name" value="PRK03584.1"/>
    <property type="match status" value="1"/>
</dbReference>
<sequence length="658" mass="73137">MIEEGTLLWEPDTARVESANITRFRHWVARTRGLDLPDYDALWRWSTEQLEDFWAAAWEYFDFRATPYEQVLTSREMPGAQWFTGSRLNWAEHALRHADGDKPALYHCSEVRETTGTVTWNELQEQVAAAAEALRQLGVERGDRVVAYMPNIPEAIVGVLATASIGAIWSSCSPDFGTPSVVDRFSQIEPKVLLAVDGYRYNGKAFDRMAVVEHLQNTLPSVEHTVLLPYLDGNADPSRLSSTETWDQFLARGTGATLHFEPVPFDHPLWVLYSSGTTGMPKAIVHGHGGITVQHTLAGHLHSNVAPGDVCFWFTTTGWMMWNALTGMLLNGGTLVLYDGNPAYPDMDRLWRLCEEVKITQMGISAAFLTACMKAGRRPRDHYDLTHIRGMGATGSPLPPEGFQWVYDAVNPDVHLASSSGGTDVCAGFVGGVSTLPVRAGEMQARLLGASVESWDDNGNPLIDAVGEMVITRPMPSMPLFFWGDDDGSRYRESYFEMFPGIWRHGDFIKITSRGTCIIYGRSDSTLNRYGVRMGTAEIYRVVEDLDAVQDSLVVNIERGDGQLYMPLFVVLTDGVTLDEALEKAIRDKVRRDLSPRHVPDAIVAVDGVPRTLSGKKMEVPVKKLLLGYPEDKAVSRDACANPETIDAYLAFRRELVN</sequence>
<dbReference type="InterPro" id="IPR020845">
    <property type="entry name" value="AMP-binding_CS"/>
</dbReference>
<dbReference type="PROSITE" id="PS00455">
    <property type="entry name" value="AMP_BINDING"/>
    <property type="match status" value="1"/>
</dbReference>
<protein>
    <submittedName>
        <fullName evidence="8">Acetoacetyl-CoA synthetase</fullName>
    </submittedName>
</protein>
<dbReference type="InterPro" id="IPR005914">
    <property type="entry name" value="Acac_CoA_synth"/>
</dbReference>
<dbReference type="InterPro" id="IPR045851">
    <property type="entry name" value="AMP-bd_C_sf"/>
</dbReference>
<dbReference type="STRING" id="406100.SAMN04488052_103141"/>
<dbReference type="GO" id="GO:0030729">
    <property type="term" value="F:acetoacetate-CoA ligase activity"/>
    <property type="evidence" value="ECO:0007669"/>
    <property type="project" value="InterPro"/>
</dbReference>
<dbReference type="EMBL" id="FOEG01000003">
    <property type="protein sequence ID" value="SEO81026.1"/>
    <property type="molecule type" value="Genomic_DNA"/>
</dbReference>
<evidence type="ECO:0000256" key="2">
    <source>
        <dbReference type="ARBA" id="ARBA00022598"/>
    </source>
</evidence>
<dbReference type="Pfam" id="PF16177">
    <property type="entry name" value="ACAS_N"/>
    <property type="match status" value="1"/>
</dbReference>
<evidence type="ECO:0000256" key="1">
    <source>
        <dbReference type="ARBA" id="ARBA00006432"/>
    </source>
</evidence>
<dbReference type="Pfam" id="PF13193">
    <property type="entry name" value="AMP-binding_C"/>
    <property type="match status" value="1"/>
</dbReference>
<proteinExistence type="inferred from homology"/>
<dbReference type="GO" id="GO:0006629">
    <property type="term" value="P:lipid metabolic process"/>
    <property type="evidence" value="ECO:0007669"/>
    <property type="project" value="InterPro"/>
</dbReference>
<dbReference type="GO" id="GO:0005524">
    <property type="term" value="F:ATP binding"/>
    <property type="evidence" value="ECO:0007669"/>
    <property type="project" value="UniProtKB-KW"/>
</dbReference>
<dbReference type="Pfam" id="PF00501">
    <property type="entry name" value="AMP-binding"/>
    <property type="match status" value="1"/>
</dbReference>
<name>A0A1H8SR96_9GAMM</name>
<dbReference type="RefSeq" id="WP_171909867.1">
    <property type="nucleotide sequence ID" value="NZ_FOEG01000003.1"/>
</dbReference>
<dbReference type="InterPro" id="IPR000873">
    <property type="entry name" value="AMP-dep_synth/lig_dom"/>
</dbReference>
<keyword evidence="4" id="KW-0067">ATP-binding</keyword>
<dbReference type="InterPro" id="IPR025110">
    <property type="entry name" value="AMP-bd_C"/>
</dbReference>
<dbReference type="PANTHER" id="PTHR42921:SF1">
    <property type="entry name" value="ACETOACETYL-COA SYNTHETASE"/>
    <property type="match status" value="1"/>
</dbReference>
<dbReference type="PANTHER" id="PTHR42921">
    <property type="entry name" value="ACETOACETYL-COA SYNTHETASE"/>
    <property type="match status" value="1"/>
</dbReference>
<comment type="similarity">
    <text evidence="1">Belongs to the ATP-dependent AMP-binding enzyme family.</text>
</comment>
<evidence type="ECO:0000259" key="5">
    <source>
        <dbReference type="Pfam" id="PF00501"/>
    </source>
</evidence>
<gene>
    <name evidence="8" type="ORF">SAMN04488052_103141</name>
</gene>
<dbReference type="NCBIfam" id="TIGR01217">
    <property type="entry name" value="ac_ac_CoA_syn"/>
    <property type="match status" value="1"/>
</dbReference>
<feature type="domain" description="AMP-dependent synthetase/ligase" evidence="5">
    <location>
        <begin position="99"/>
        <end position="474"/>
    </location>
</feature>
<evidence type="ECO:0000313" key="9">
    <source>
        <dbReference type="Proteomes" id="UP000199657"/>
    </source>
</evidence>
<keyword evidence="3" id="KW-0547">Nucleotide-binding</keyword>
<dbReference type="Gene3D" id="3.30.300.30">
    <property type="match status" value="1"/>
</dbReference>
<dbReference type="InterPro" id="IPR042099">
    <property type="entry name" value="ANL_N_sf"/>
</dbReference>
<dbReference type="CDD" id="cd05943">
    <property type="entry name" value="AACS"/>
    <property type="match status" value="1"/>
</dbReference>
<dbReference type="Proteomes" id="UP000199657">
    <property type="component" value="Unassembled WGS sequence"/>
</dbReference>
<evidence type="ECO:0000256" key="4">
    <source>
        <dbReference type="ARBA" id="ARBA00022840"/>
    </source>
</evidence>
<dbReference type="Gene3D" id="3.40.50.12780">
    <property type="entry name" value="N-terminal domain of ligase-like"/>
    <property type="match status" value="1"/>
</dbReference>
<keyword evidence="9" id="KW-1185">Reference proteome</keyword>
<feature type="domain" description="Acetyl-coenzyme A synthetase N-terminal" evidence="7">
    <location>
        <begin position="39"/>
        <end position="94"/>
    </location>
</feature>
<feature type="domain" description="AMP-binding enzyme C-terminal" evidence="6">
    <location>
        <begin position="545"/>
        <end position="616"/>
    </location>
</feature>
<accession>A0A1H8SR96</accession>
<evidence type="ECO:0000259" key="6">
    <source>
        <dbReference type="Pfam" id="PF13193"/>
    </source>
</evidence>
<evidence type="ECO:0000256" key="3">
    <source>
        <dbReference type="ARBA" id="ARBA00022741"/>
    </source>
</evidence>
<dbReference type="AlphaFoldDB" id="A0A1H8SR96"/>
<dbReference type="SUPFAM" id="SSF56801">
    <property type="entry name" value="Acetyl-CoA synthetase-like"/>
    <property type="match status" value="1"/>
</dbReference>
<keyword evidence="2" id="KW-0436">Ligase</keyword>
<evidence type="ECO:0000313" key="8">
    <source>
        <dbReference type="EMBL" id="SEO81026.1"/>
    </source>
</evidence>
<organism evidence="8 9">
    <name type="scientific">Aquisalimonas asiatica</name>
    <dbReference type="NCBI Taxonomy" id="406100"/>
    <lineage>
        <taxon>Bacteria</taxon>
        <taxon>Pseudomonadati</taxon>
        <taxon>Pseudomonadota</taxon>
        <taxon>Gammaproteobacteria</taxon>
        <taxon>Chromatiales</taxon>
        <taxon>Ectothiorhodospiraceae</taxon>
        <taxon>Aquisalimonas</taxon>
    </lineage>
</organism>